<dbReference type="eggNOG" id="ENOG502RNZZ">
    <property type="taxonomic scope" value="Eukaryota"/>
</dbReference>
<dbReference type="PaxDb" id="2711-XP_006476990.1"/>
<evidence type="ECO:0000259" key="2">
    <source>
        <dbReference type="Pfam" id="PF25821"/>
    </source>
</evidence>
<dbReference type="PANTHER" id="PTHR33595">
    <property type="entry name" value="VON WILLEBRAND FACTOR A DOMAIN PROTEIN"/>
    <property type="match status" value="1"/>
</dbReference>
<dbReference type="Proteomes" id="UP000027120">
    <property type="component" value="Unassembled WGS sequence"/>
</dbReference>
<reference evidence="3 4" key="1">
    <citation type="submission" date="2014-04" db="EMBL/GenBank/DDBJ databases">
        <authorList>
            <consortium name="International Citrus Genome Consortium"/>
            <person name="Gmitter F."/>
            <person name="Chen C."/>
            <person name="Farmerie W."/>
            <person name="Harkins T."/>
            <person name="Desany B."/>
            <person name="Mohiuddin M."/>
            <person name="Kodira C."/>
            <person name="Borodovsky M."/>
            <person name="Lomsadze A."/>
            <person name="Burns P."/>
            <person name="Jenkins J."/>
            <person name="Prochnik S."/>
            <person name="Shu S."/>
            <person name="Chapman J."/>
            <person name="Pitluck S."/>
            <person name="Schmutz J."/>
            <person name="Rokhsar D."/>
        </authorList>
    </citation>
    <scope>NUCLEOTIDE SEQUENCE</scope>
</reference>
<dbReference type="STRING" id="2711.A0A067EFA0"/>
<name>A0A067EFA0_CITSI</name>
<accession>A0A067EFA0</accession>
<proteinExistence type="predicted"/>
<feature type="domain" description="DUF7950" evidence="2">
    <location>
        <begin position="160"/>
        <end position="285"/>
    </location>
</feature>
<evidence type="ECO:0000313" key="3">
    <source>
        <dbReference type="EMBL" id="KDO52575.1"/>
    </source>
</evidence>
<dbReference type="InterPro" id="IPR057710">
    <property type="entry name" value="DUF7950"/>
</dbReference>
<evidence type="ECO:0000256" key="1">
    <source>
        <dbReference type="SAM" id="MobiDB-lite"/>
    </source>
</evidence>
<gene>
    <name evidence="3" type="ORF">CISIN_1g044567mg</name>
</gene>
<evidence type="ECO:0000313" key="4">
    <source>
        <dbReference type="Proteomes" id="UP000027120"/>
    </source>
</evidence>
<protein>
    <recommendedName>
        <fullName evidence="2">DUF7950 domain-containing protein</fullName>
    </recommendedName>
</protein>
<sequence>MYKMDGRGGCCIARYAGGGVYDMSKVDRIMLRFRPIAPKPATGGSVSPTESSGEPFTRGGKAKRKYLRENGSVNKRCNNSRKRKASSEDKTESVVTLPLLPDSPARSSQPGPQGKEVRNSKLPTWLSFDKSGEGKNQVVFSGGSADRTVAMIPQAARVVGSSVTVECVSDTWVDVGGLGRTDGERKANLGRDTCPGFISDEFGRVTWTNEAYNKMVGQEEGEEMVVWLVMKAPVTATLTYPAFTCRVRLQYSYGKEKNSLTLPCDVWRMDGGGFAWRLDLKAALSLGR</sequence>
<keyword evidence="4" id="KW-1185">Reference proteome</keyword>
<dbReference type="AlphaFoldDB" id="A0A067EFA0"/>
<dbReference type="Pfam" id="PF25821">
    <property type="entry name" value="DUF7950"/>
    <property type="match status" value="1"/>
</dbReference>
<dbReference type="EMBL" id="KK785030">
    <property type="protein sequence ID" value="KDO52575.1"/>
    <property type="molecule type" value="Genomic_DNA"/>
</dbReference>
<feature type="compositionally biased region" description="Polar residues" evidence="1">
    <location>
        <begin position="44"/>
        <end position="54"/>
    </location>
</feature>
<organism evidence="3 4">
    <name type="scientific">Citrus sinensis</name>
    <name type="common">Sweet orange</name>
    <name type="synonym">Citrus aurantium var. sinensis</name>
    <dbReference type="NCBI Taxonomy" id="2711"/>
    <lineage>
        <taxon>Eukaryota</taxon>
        <taxon>Viridiplantae</taxon>
        <taxon>Streptophyta</taxon>
        <taxon>Embryophyta</taxon>
        <taxon>Tracheophyta</taxon>
        <taxon>Spermatophyta</taxon>
        <taxon>Magnoliopsida</taxon>
        <taxon>eudicotyledons</taxon>
        <taxon>Gunneridae</taxon>
        <taxon>Pentapetalae</taxon>
        <taxon>rosids</taxon>
        <taxon>malvids</taxon>
        <taxon>Sapindales</taxon>
        <taxon>Rutaceae</taxon>
        <taxon>Aurantioideae</taxon>
        <taxon>Citrus</taxon>
    </lineage>
</organism>
<feature type="region of interest" description="Disordered" evidence="1">
    <location>
        <begin position="37"/>
        <end position="120"/>
    </location>
</feature>
<dbReference type="PANTHER" id="PTHR33595:SF7">
    <property type="entry name" value="OS12G0242500 PROTEIN"/>
    <property type="match status" value="1"/>
</dbReference>